<reference evidence="3 6" key="4">
    <citation type="journal article" date="2020" name="Nature">
        <title>Six reference-quality genomes reveal evolution of bat adaptations.</title>
        <authorList>
            <person name="Jebb D."/>
            <person name="Huang Z."/>
            <person name="Pippel M."/>
            <person name="Hughes G.M."/>
            <person name="Lavrichenko K."/>
            <person name="Devanna P."/>
            <person name="Winkler S."/>
            <person name="Jermiin L.S."/>
            <person name="Skirmuntt E.C."/>
            <person name="Katzourakis A."/>
            <person name="Burkitt-Gray L."/>
            <person name="Ray D.A."/>
            <person name="Sullivan K.A.M."/>
            <person name="Roscito J.G."/>
            <person name="Kirilenko B.M."/>
            <person name="Davalos L.M."/>
            <person name="Corthals A.P."/>
            <person name="Power M.L."/>
            <person name="Jones G."/>
            <person name="Ransome R.D."/>
            <person name="Dechmann D.K.N."/>
            <person name="Locatelli A.G."/>
            <person name="Puechmaille S.J."/>
            <person name="Fedrigo O."/>
            <person name="Jarvis E.D."/>
            <person name="Hiller M."/>
            <person name="Vernes S.C."/>
            <person name="Myers E.W."/>
            <person name="Teeling E.C."/>
        </authorList>
    </citation>
    <scope>NUCLEOTIDE SEQUENCE [LARGE SCALE GENOMIC DNA]</scope>
    <source>
        <strain evidence="3">MRhiFer1</strain>
        <tissue evidence="3">Lung</tissue>
    </source>
</reference>
<dbReference type="OMA" id="ECQILEQ"/>
<evidence type="ECO:0000313" key="6">
    <source>
        <dbReference type="Proteomes" id="UP000585614"/>
    </source>
</evidence>
<keyword evidence="1" id="KW-0175">Coiled coil</keyword>
<dbReference type="AlphaFoldDB" id="A0A671FUG9"/>
<dbReference type="GO" id="GO:0003700">
    <property type="term" value="F:DNA-binding transcription factor activity"/>
    <property type="evidence" value="ECO:0007669"/>
    <property type="project" value="InterPro"/>
</dbReference>
<dbReference type="GeneID" id="117024478"/>
<dbReference type="GO" id="GO:0005634">
    <property type="term" value="C:nucleus"/>
    <property type="evidence" value="ECO:0007669"/>
    <property type="project" value="TreeGrafter"/>
</dbReference>
<organism evidence="4 5">
    <name type="scientific">Rhinolophus ferrumequinum</name>
    <name type="common">Greater horseshoe bat</name>
    <dbReference type="NCBI Taxonomy" id="59479"/>
    <lineage>
        <taxon>Eukaryota</taxon>
        <taxon>Metazoa</taxon>
        <taxon>Chordata</taxon>
        <taxon>Craniata</taxon>
        <taxon>Vertebrata</taxon>
        <taxon>Euteleostomi</taxon>
        <taxon>Mammalia</taxon>
        <taxon>Eutheria</taxon>
        <taxon>Laurasiatheria</taxon>
        <taxon>Chiroptera</taxon>
        <taxon>Yinpterochiroptera</taxon>
        <taxon>Rhinolophoidea</taxon>
        <taxon>Rhinolophidae</taxon>
        <taxon>Rhinolophinae</taxon>
        <taxon>Rhinolophus</taxon>
    </lineage>
</organism>
<feature type="coiled-coil region" evidence="1">
    <location>
        <begin position="177"/>
        <end position="204"/>
    </location>
</feature>
<proteinExistence type="predicted"/>
<dbReference type="OrthoDB" id="9830670at2759"/>
<name>A0A671FUG9_RHIFE</name>
<dbReference type="KEGG" id="rfq:117024478"/>
<reference evidence="4 5" key="2">
    <citation type="journal article" date="2018" name="Annu Rev Anim Biosci">
        <title>Bat Biology, Genomes, and the Bat1K Project: To Generate Chromosome-Level Genomes for All Living Bat Species.</title>
        <authorList>
            <person name="Teeling E.C."/>
            <person name="Vernes S.C."/>
            <person name="Davalos L.M."/>
            <person name="Ray D.A."/>
            <person name="Gilbert M.T.P."/>
            <person name="Myers E."/>
        </authorList>
    </citation>
    <scope>NUCLEOTIDE SEQUENCE</scope>
</reference>
<dbReference type="PANTHER" id="PTHR47889:SF1">
    <property type="entry name" value="SPERMATOGENIC LEUCINE ZIPPER PROTEIN 1"/>
    <property type="match status" value="1"/>
</dbReference>
<evidence type="ECO:0000313" key="5">
    <source>
        <dbReference type="Proteomes" id="UP000472240"/>
    </source>
</evidence>
<dbReference type="CTD" id="84654"/>
<keyword evidence="5" id="KW-1185">Reference proteome</keyword>
<evidence type="ECO:0000256" key="2">
    <source>
        <dbReference type="SAM" id="MobiDB-lite"/>
    </source>
</evidence>
<reference evidence="4 5" key="3">
    <citation type="submission" date="2018-12" db="EMBL/GenBank/DDBJ databases">
        <title>G10K-VGP greater horseshoe bat female genome, primary haplotype.</title>
        <authorList>
            <person name="Teeling E."/>
            <person name="Myers G."/>
            <person name="Vernes S."/>
            <person name="Pippel M."/>
            <person name="Winkler S."/>
            <person name="Fedrigo O."/>
            <person name="Rhie A."/>
            <person name="Koren S."/>
            <person name="Phillippy A."/>
            <person name="Lewin H."/>
            <person name="Damas J."/>
            <person name="Howe K."/>
            <person name="Mountcastle J."/>
            <person name="Jarvis E.D."/>
        </authorList>
    </citation>
    <scope>NUCLEOTIDE SEQUENCE [LARGE SCALE GENOMIC DNA]</scope>
</reference>
<dbReference type="InterPro" id="IPR042961">
    <property type="entry name" value="Spz1"/>
</dbReference>
<protein>
    <submittedName>
        <fullName evidence="3 4">Spermatogenic leucine zipper 1</fullName>
    </submittedName>
</protein>
<dbReference type="Ensembl" id="ENSRFET00010031678.1">
    <property type="protein sequence ID" value="ENSRFEP00010029184.1"/>
    <property type="gene ID" value="ENSRFEG00010019387.1"/>
</dbReference>
<evidence type="ECO:0000313" key="4">
    <source>
        <dbReference type="Ensembl" id="ENSRFEP00010029184.1"/>
    </source>
</evidence>
<accession>A0A671FUG9</accession>
<evidence type="ECO:0000313" key="3">
    <source>
        <dbReference type="EMBL" id="KAF6357581.1"/>
    </source>
</evidence>
<dbReference type="PANTHER" id="PTHR47889">
    <property type="entry name" value="SPERMATOGENIC LEUCINE ZIPPER PROTEIN 1"/>
    <property type="match status" value="1"/>
</dbReference>
<dbReference type="Proteomes" id="UP000472240">
    <property type="component" value="Chromosome 7"/>
</dbReference>
<gene>
    <name evidence="4" type="primary">SPZ1</name>
    <name evidence="3" type="ORF">mRhiFer1_016125</name>
</gene>
<dbReference type="GeneTree" id="ENSGT00950000182767"/>
<feature type="region of interest" description="Disordered" evidence="2">
    <location>
        <begin position="305"/>
        <end position="331"/>
    </location>
</feature>
<sequence length="372" mass="43589">MEVPTVSETLKPTPNLNQESLDPKIVIALLGSTPPVSWSSLLSLNNSCQQETEQQTEKKFENLLKEIRDILKYMTGYEDKITEAKELFEETNIFEDVSELKEEIRGLDKINKVPSENLLGCLYVDKEHRAEKQTMTLENQNSKDTVQGFARNLVNHSGKRRACNETQLHKEKAEYGFHHVQEENIKLRNNMDQLLREAERWSVQHTELCGLIKSYQKSQKDTRVTLENHGVHFQTQQNTEVSASYEREAQVRKLNHDMYSLHLIAALLENECQILQKRIELLHHLHHQKDGTVQEKPIQINYEQDKKEQKLSEAEKVERSKQKTQEMEGTFQKRDKFYRSLDACHNKKVRKNSFNTRIARRVLVRRKRPAST</sequence>
<reference evidence="4" key="5">
    <citation type="submission" date="2025-05" db="UniProtKB">
        <authorList>
            <consortium name="Ensembl"/>
        </authorList>
    </citation>
    <scope>IDENTIFICATION</scope>
</reference>
<dbReference type="EMBL" id="JACAGC010000007">
    <property type="protein sequence ID" value="KAF6357581.1"/>
    <property type="molecule type" value="Genomic_DNA"/>
</dbReference>
<reference evidence="4 5" key="1">
    <citation type="journal article" date="2015" name="Annu Rev Anim Biosci">
        <title>The Genome 10K Project: a way forward.</title>
        <authorList>
            <person name="Koepfli K.P."/>
            <person name="Paten B."/>
            <person name="O'Brien S.J."/>
            <person name="Koepfli K.P."/>
            <person name="Paten B."/>
            <person name="Antunes A."/>
            <person name="Belov K."/>
            <person name="Bustamante C."/>
            <person name="Castoe T.A."/>
            <person name="Clawson H."/>
            <person name="Crawford A.J."/>
            <person name="Diekhans M."/>
            <person name="Distel D."/>
            <person name="Durbin R."/>
            <person name="Earl D."/>
            <person name="Fujita M.K."/>
            <person name="Gamble T."/>
            <person name="Georges A."/>
            <person name="Gemmell N."/>
            <person name="Gilbert M.T."/>
            <person name="Graves J.M."/>
            <person name="Green R.E."/>
            <person name="Hickey G."/>
            <person name="Jarvis E.D."/>
            <person name="Johnson W."/>
            <person name="Komissarov A."/>
            <person name="Korf I."/>
            <person name="Kuhn R."/>
            <person name="Larkin D.M."/>
            <person name="Lewin H."/>
            <person name="Lopez J.V."/>
            <person name="Ma J."/>
            <person name="Marques-Bonet T."/>
            <person name="Miller W."/>
            <person name="Murphy R."/>
            <person name="Pevzner P."/>
            <person name="Shapiro B."/>
            <person name="Steiner C."/>
            <person name="Tamazian G."/>
            <person name="Venkatesh B."/>
            <person name="Wang J."/>
            <person name="Wayne R."/>
            <person name="Wiley E."/>
            <person name="Yang H."/>
            <person name="Zhang G."/>
            <person name="Haussler D."/>
            <person name="Ryder O."/>
            <person name="O'Brien S.J."/>
        </authorList>
    </citation>
    <scope>NUCLEOTIDE SEQUENCE</scope>
</reference>
<dbReference type="Proteomes" id="UP000585614">
    <property type="component" value="Unassembled WGS sequence"/>
</dbReference>
<evidence type="ECO:0000256" key="1">
    <source>
        <dbReference type="SAM" id="Coils"/>
    </source>
</evidence>
<dbReference type="RefSeq" id="XP_032965716.1">
    <property type="nucleotide sequence ID" value="XM_033109825.1"/>
</dbReference>